<evidence type="ECO:0000256" key="1">
    <source>
        <dbReference type="SAM" id="MobiDB-lite"/>
    </source>
</evidence>
<dbReference type="CDD" id="cd15482">
    <property type="entry name" value="Sialidase_non-viral"/>
    <property type="match status" value="1"/>
</dbReference>
<evidence type="ECO:0008006" key="5">
    <source>
        <dbReference type="Google" id="ProtNLM"/>
    </source>
</evidence>
<feature type="region of interest" description="Disordered" evidence="1">
    <location>
        <begin position="340"/>
        <end position="361"/>
    </location>
</feature>
<dbReference type="EMBL" id="CP080507">
    <property type="protein sequence ID" value="QYM78860.1"/>
    <property type="molecule type" value="Genomic_DNA"/>
</dbReference>
<sequence length="392" mass="42011">MRTLLVSLLACGLVAVSRGAEAPMHHHGAMNPAQTELGADAAFDAHGALWVVAKISGHIAVRQSADFGRSWSNPVLVTPLPETTDAGGDARPKIALGPKSEIYVTWTKPLAKPYTGEVKFSRSLDGGRTFTPPVIVHHDRQEITHRFDALTVNARGQVFVAWIDKRDGVRAAAEGKSYRGAAIYFAVSDDQGATFRGDFKVADHSCECCRIALVAEPDGNVRAMWRHVFAPDIRDHAVATLHADGTVSEMARATFDNWHIDACPHHGPGLAEDGAGDWHAVWFSGAPQSLGVFYGRLRAGAVEGQQRVGGETAEHAAVAASGKRVAVAWKAFDGQHTRLRSMSSNDGGRTWTESELGSTSGASGHPAVLTFAGHFYVLWNTQNESLTLVALP</sequence>
<name>A0A8F9TVG4_9BACT</name>
<keyword evidence="2" id="KW-0732">Signal</keyword>
<dbReference type="KEGG" id="ole:K0B96_16385"/>
<feature type="chain" id="PRO_5034164703" description="Exo-alpha-sialidase" evidence="2">
    <location>
        <begin position="23"/>
        <end position="392"/>
    </location>
</feature>
<accession>A0A8F9TVG4</accession>
<evidence type="ECO:0000256" key="2">
    <source>
        <dbReference type="SAM" id="SignalP"/>
    </source>
</evidence>
<dbReference type="Proteomes" id="UP000825051">
    <property type="component" value="Chromosome"/>
</dbReference>
<dbReference type="InterPro" id="IPR036278">
    <property type="entry name" value="Sialidase_sf"/>
</dbReference>
<reference evidence="3" key="1">
    <citation type="submission" date="2021-08" db="EMBL/GenBank/DDBJ databases">
        <title>Genome of a novel bacterium of the phylum Verrucomicrobia, Oleiharenicola sp. KSB-15.</title>
        <authorList>
            <person name="Chung J.-H."/>
            <person name="Ahn J.-H."/>
            <person name="Yoon Y."/>
            <person name="Kim D.-Y."/>
            <person name="An S.-H."/>
            <person name="Park I."/>
            <person name="Yeon J."/>
        </authorList>
    </citation>
    <scope>NUCLEOTIDE SEQUENCE</scope>
    <source>
        <strain evidence="3">KSB-15</strain>
    </source>
</reference>
<dbReference type="AlphaFoldDB" id="A0A8F9TVG4"/>
<feature type="signal peptide" evidence="2">
    <location>
        <begin position="1"/>
        <end position="22"/>
    </location>
</feature>
<dbReference type="RefSeq" id="WP_220161965.1">
    <property type="nucleotide sequence ID" value="NZ_CP080507.1"/>
</dbReference>
<organism evidence="3 4">
    <name type="scientific">Horticoccus luteus</name>
    <dbReference type="NCBI Taxonomy" id="2862869"/>
    <lineage>
        <taxon>Bacteria</taxon>
        <taxon>Pseudomonadati</taxon>
        <taxon>Verrucomicrobiota</taxon>
        <taxon>Opitutia</taxon>
        <taxon>Opitutales</taxon>
        <taxon>Opitutaceae</taxon>
        <taxon>Horticoccus</taxon>
    </lineage>
</organism>
<proteinExistence type="predicted"/>
<dbReference type="SUPFAM" id="SSF50939">
    <property type="entry name" value="Sialidases"/>
    <property type="match status" value="1"/>
</dbReference>
<evidence type="ECO:0000313" key="4">
    <source>
        <dbReference type="Proteomes" id="UP000825051"/>
    </source>
</evidence>
<keyword evidence="4" id="KW-1185">Reference proteome</keyword>
<protein>
    <recommendedName>
        <fullName evidence="5">Exo-alpha-sialidase</fullName>
    </recommendedName>
</protein>
<dbReference type="Gene3D" id="2.120.10.10">
    <property type="match status" value="1"/>
</dbReference>
<gene>
    <name evidence="3" type="ORF">K0B96_16385</name>
</gene>
<evidence type="ECO:0000313" key="3">
    <source>
        <dbReference type="EMBL" id="QYM78860.1"/>
    </source>
</evidence>